<evidence type="ECO:0000256" key="1">
    <source>
        <dbReference type="ARBA" id="ARBA00004370"/>
    </source>
</evidence>
<protein>
    <recommendedName>
        <fullName evidence="7">G-protein coupled receptors family 1 profile domain-containing protein</fullName>
    </recommendedName>
</protein>
<keyword evidence="3 6" id="KW-1133">Transmembrane helix</keyword>
<dbReference type="PRINTS" id="PR00237">
    <property type="entry name" value="GPCRRHODOPSN"/>
</dbReference>
<feature type="transmembrane region" description="Helical" evidence="6">
    <location>
        <begin position="135"/>
        <end position="155"/>
    </location>
</feature>
<reference evidence="8" key="2">
    <citation type="submission" date="2020-11" db="EMBL/GenBank/DDBJ databases">
        <authorList>
            <person name="McCartney M.A."/>
            <person name="Auch B."/>
            <person name="Kono T."/>
            <person name="Mallez S."/>
            <person name="Becker A."/>
            <person name="Gohl D.M."/>
            <person name="Silverstein K.A.T."/>
            <person name="Koren S."/>
            <person name="Bechman K.B."/>
            <person name="Herman A."/>
            <person name="Abrahante J.E."/>
            <person name="Garbe J."/>
        </authorList>
    </citation>
    <scope>NUCLEOTIDE SEQUENCE</scope>
    <source>
        <strain evidence="8">Duluth1</strain>
        <tissue evidence="8">Whole animal</tissue>
    </source>
</reference>
<evidence type="ECO:0000256" key="2">
    <source>
        <dbReference type="ARBA" id="ARBA00022692"/>
    </source>
</evidence>
<keyword evidence="5" id="KW-0297">G-protein coupled receptor</keyword>
<dbReference type="Proteomes" id="UP000828390">
    <property type="component" value="Unassembled WGS sequence"/>
</dbReference>
<dbReference type="CDD" id="cd14978">
    <property type="entry name" value="7tmA_FMRFamide_R-like"/>
    <property type="match status" value="1"/>
</dbReference>
<dbReference type="GO" id="GO:0004930">
    <property type="term" value="F:G protein-coupled receptor activity"/>
    <property type="evidence" value="ECO:0007669"/>
    <property type="project" value="UniProtKB-KW"/>
</dbReference>
<comment type="caution">
    <text evidence="8">The sequence shown here is derived from an EMBL/GenBank/DDBJ whole genome shotgun (WGS) entry which is preliminary data.</text>
</comment>
<dbReference type="Pfam" id="PF00001">
    <property type="entry name" value="7tm_1"/>
    <property type="match status" value="1"/>
</dbReference>
<dbReference type="EMBL" id="JAIWYP010000006">
    <property type="protein sequence ID" value="KAH3814503.1"/>
    <property type="molecule type" value="Genomic_DNA"/>
</dbReference>
<feature type="transmembrane region" description="Helical" evidence="6">
    <location>
        <begin position="285"/>
        <end position="307"/>
    </location>
</feature>
<dbReference type="PROSITE" id="PS50262">
    <property type="entry name" value="G_PROTEIN_RECEP_F1_2"/>
    <property type="match status" value="1"/>
</dbReference>
<dbReference type="InterPro" id="IPR000276">
    <property type="entry name" value="GPCR_Rhodpsn"/>
</dbReference>
<comment type="similarity">
    <text evidence="5">Belongs to the G-protein coupled receptor 1 family.</text>
</comment>
<feature type="domain" description="G-protein coupled receptors family 1 profile" evidence="7">
    <location>
        <begin position="33"/>
        <end position="347"/>
    </location>
</feature>
<dbReference type="GO" id="GO:0016020">
    <property type="term" value="C:membrane"/>
    <property type="evidence" value="ECO:0007669"/>
    <property type="project" value="UniProtKB-SubCell"/>
</dbReference>
<evidence type="ECO:0000313" key="9">
    <source>
        <dbReference type="Proteomes" id="UP000828390"/>
    </source>
</evidence>
<dbReference type="InterPro" id="IPR052954">
    <property type="entry name" value="GPCR-Ligand_Int"/>
</dbReference>
<accession>A0A9D4JMR2</accession>
<dbReference type="PANTHER" id="PTHR46641">
    <property type="entry name" value="FMRFAMIDE RECEPTOR-RELATED"/>
    <property type="match status" value="1"/>
</dbReference>
<dbReference type="InterPro" id="IPR017452">
    <property type="entry name" value="GPCR_Rhodpsn_7TM"/>
</dbReference>
<feature type="transmembrane region" description="Helical" evidence="6">
    <location>
        <begin position="187"/>
        <end position="207"/>
    </location>
</feature>
<feature type="transmembrane region" description="Helical" evidence="6">
    <location>
        <begin position="327"/>
        <end position="349"/>
    </location>
</feature>
<keyword evidence="2 5" id="KW-0812">Transmembrane</keyword>
<feature type="transmembrane region" description="Helical" evidence="6">
    <location>
        <begin position="20"/>
        <end position="41"/>
    </location>
</feature>
<evidence type="ECO:0000313" key="8">
    <source>
        <dbReference type="EMBL" id="KAH3814503.1"/>
    </source>
</evidence>
<dbReference type="PANTHER" id="PTHR46641:SF25">
    <property type="entry name" value="CNMAMIDE RECEPTOR-RELATED"/>
    <property type="match status" value="1"/>
</dbReference>
<gene>
    <name evidence="8" type="ORF">DPMN_143005</name>
</gene>
<evidence type="ECO:0000256" key="4">
    <source>
        <dbReference type="ARBA" id="ARBA00023136"/>
    </source>
</evidence>
<evidence type="ECO:0000259" key="7">
    <source>
        <dbReference type="PROSITE" id="PS50262"/>
    </source>
</evidence>
<evidence type="ECO:0000256" key="6">
    <source>
        <dbReference type="SAM" id="Phobius"/>
    </source>
</evidence>
<keyword evidence="9" id="KW-1185">Reference proteome</keyword>
<reference evidence="8" key="1">
    <citation type="journal article" date="2019" name="bioRxiv">
        <title>The Genome of the Zebra Mussel, Dreissena polymorpha: A Resource for Invasive Species Research.</title>
        <authorList>
            <person name="McCartney M.A."/>
            <person name="Auch B."/>
            <person name="Kono T."/>
            <person name="Mallez S."/>
            <person name="Zhang Y."/>
            <person name="Obille A."/>
            <person name="Becker A."/>
            <person name="Abrahante J.E."/>
            <person name="Garbe J."/>
            <person name="Badalamenti J.P."/>
            <person name="Herman A."/>
            <person name="Mangelson H."/>
            <person name="Liachko I."/>
            <person name="Sullivan S."/>
            <person name="Sone E.D."/>
            <person name="Koren S."/>
            <person name="Silverstein K.A.T."/>
            <person name="Beckman K.B."/>
            <person name="Gohl D.M."/>
        </authorList>
    </citation>
    <scope>NUCLEOTIDE SEQUENCE</scope>
    <source>
        <strain evidence="8">Duluth1</strain>
        <tissue evidence="8">Whole animal</tissue>
    </source>
</reference>
<keyword evidence="5" id="KW-0675">Receptor</keyword>
<keyword evidence="4 6" id="KW-0472">Membrane</keyword>
<organism evidence="8 9">
    <name type="scientific">Dreissena polymorpha</name>
    <name type="common">Zebra mussel</name>
    <name type="synonym">Mytilus polymorpha</name>
    <dbReference type="NCBI Taxonomy" id="45954"/>
    <lineage>
        <taxon>Eukaryota</taxon>
        <taxon>Metazoa</taxon>
        <taxon>Spiralia</taxon>
        <taxon>Lophotrochozoa</taxon>
        <taxon>Mollusca</taxon>
        <taxon>Bivalvia</taxon>
        <taxon>Autobranchia</taxon>
        <taxon>Heteroconchia</taxon>
        <taxon>Euheterodonta</taxon>
        <taxon>Imparidentia</taxon>
        <taxon>Neoheterodontei</taxon>
        <taxon>Myida</taxon>
        <taxon>Dreissenoidea</taxon>
        <taxon>Dreissenidae</taxon>
        <taxon>Dreissena</taxon>
    </lineage>
</organism>
<dbReference type="AlphaFoldDB" id="A0A9D4JMR2"/>
<name>A0A9D4JMR2_DREPO</name>
<sequence>MEMEHLEEYTQYVFANYMWTYGSPILIVIGTIGNVLSIVVLLRPRLRKSTTMFYLTCLSFGDLFTLYTGLLRYWIHSAFKIDVRNLSNGACKVHTFLVYLWLDFTVWVLVSVTVDRCISVSLPFRVKRLCTIQRSRIVVTIIWGIMFIKNMHFFWTLSLVETWKYSCGGSSPAEIHFLHFVWPWLDMATFCIIPFTIMIVCNIKIIYKMVKAQRKLHAHNKSFQNENATEHMNDFQRQISYSPNCLSAQHPSPQNTSTSRRERPICRNVTTSSTPGTSKISSLTAMLLAVNTVFLITTLPVQVLLIGEEYWFPNRDISAEQIAWYSFWWALVNMLQYLNNSIHFVLYCLTGPRFRHELRGIFRRKTRVGVMKEQTQTEF</sequence>
<dbReference type="Gene3D" id="1.20.1070.10">
    <property type="entry name" value="Rhodopsin 7-helix transmembrane proteins"/>
    <property type="match status" value="1"/>
</dbReference>
<comment type="subcellular location">
    <subcellularLocation>
        <location evidence="1">Membrane</location>
    </subcellularLocation>
</comment>
<keyword evidence="5" id="KW-0807">Transducer</keyword>
<feature type="transmembrane region" description="Helical" evidence="6">
    <location>
        <begin position="53"/>
        <end position="75"/>
    </location>
</feature>
<dbReference type="SUPFAM" id="SSF81321">
    <property type="entry name" value="Family A G protein-coupled receptor-like"/>
    <property type="match status" value="1"/>
</dbReference>
<evidence type="ECO:0000256" key="5">
    <source>
        <dbReference type="RuleBase" id="RU000688"/>
    </source>
</evidence>
<dbReference type="PROSITE" id="PS00237">
    <property type="entry name" value="G_PROTEIN_RECEP_F1_1"/>
    <property type="match status" value="1"/>
</dbReference>
<feature type="transmembrane region" description="Helical" evidence="6">
    <location>
        <begin position="95"/>
        <end position="114"/>
    </location>
</feature>
<evidence type="ECO:0000256" key="3">
    <source>
        <dbReference type="ARBA" id="ARBA00022989"/>
    </source>
</evidence>
<proteinExistence type="inferred from homology"/>